<keyword evidence="2" id="KW-1185">Reference proteome</keyword>
<feature type="compositionally biased region" description="Basic residues" evidence="1">
    <location>
        <begin position="83"/>
        <end position="92"/>
    </location>
</feature>
<name>A0ABM4DIG4_HYDVU</name>
<evidence type="ECO:0000313" key="2">
    <source>
        <dbReference type="Proteomes" id="UP001652625"/>
    </source>
</evidence>
<sequence length="421" mass="48563">MAKMNCSDLEEFLMKSNCDDSDADNNTSLEDDVSKVSSIRDQYVEENARPISILTGVNDSNVNLVGEVEEDDSFSQEVQRETHSHRHTRKRVAHPELRKRNILKQKRSKGKGHVTSKGRVVEQKIFINKDCGCNLECSSKITVARRNQIFSNFYTMNWDLKNAFVMRSVDVKEKHRTYTASNNSCRASSRSYKLTDECGNVKKICKTYFKDTLQILDGTITNILARKKTGGTPIEDRRGKSAPQNKSSDEDTEYLQSFIRLFPTYQSHYSRKDNQYRNYLPPTLRMSTMYKKYVCSCNENDRTPLSIFVFRRIFNTKFNLHFHHPQSDTCQKCDLFNNKITCLSEGEEKNTVRKDLIIHQEMAEKAKEKMKEGTLDAHTNPNKRVLVFDLQKTLPTPVLSTGIPYYKGKCGLTILESTMKT</sequence>
<dbReference type="Proteomes" id="UP001652625">
    <property type="component" value="Chromosome 14"/>
</dbReference>
<gene>
    <name evidence="3" type="primary">LOC136091191</name>
</gene>
<dbReference type="PANTHER" id="PTHR10773:SF19">
    <property type="match status" value="1"/>
</dbReference>
<evidence type="ECO:0000256" key="1">
    <source>
        <dbReference type="SAM" id="MobiDB-lite"/>
    </source>
</evidence>
<evidence type="ECO:0000313" key="3">
    <source>
        <dbReference type="RefSeq" id="XP_065674288.1"/>
    </source>
</evidence>
<proteinExistence type="predicted"/>
<organism evidence="2 3">
    <name type="scientific">Hydra vulgaris</name>
    <name type="common">Hydra</name>
    <name type="synonym">Hydra attenuata</name>
    <dbReference type="NCBI Taxonomy" id="6087"/>
    <lineage>
        <taxon>Eukaryota</taxon>
        <taxon>Metazoa</taxon>
        <taxon>Cnidaria</taxon>
        <taxon>Hydrozoa</taxon>
        <taxon>Hydroidolina</taxon>
        <taxon>Anthoathecata</taxon>
        <taxon>Aplanulata</taxon>
        <taxon>Hydridae</taxon>
        <taxon>Hydra</taxon>
    </lineage>
</organism>
<feature type="region of interest" description="Disordered" evidence="1">
    <location>
        <begin position="230"/>
        <end position="250"/>
    </location>
</feature>
<dbReference type="PANTHER" id="PTHR10773">
    <property type="entry name" value="DNA-DIRECTED RNA POLYMERASES I, II, AND III SUBUNIT RPABC2"/>
    <property type="match status" value="1"/>
</dbReference>
<dbReference type="RefSeq" id="XP_065674288.1">
    <property type="nucleotide sequence ID" value="XM_065818216.1"/>
</dbReference>
<reference evidence="3" key="1">
    <citation type="submission" date="2025-08" db="UniProtKB">
        <authorList>
            <consortium name="RefSeq"/>
        </authorList>
    </citation>
    <scope>IDENTIFICATION</scope>
</reference>
<feature type="compositionally biased region" description="Basic residues" evidence="1">
    <location>
        <begin position="100"/>
        <end position="116"/>
    </location>
</feature>
<accession>A0ABM4DIG4</accession>
<feature type="region of interest" description="Disordered" evidence="1">
    <location>
        <begin position="73"/>
        <end position="116"/>
    </location>
</feature>
<dbReference type="GeneID" id="136091191"/>
<protein>
    <submittedName>
        <fullName evidence="3">Uncharacterized protein LOC136091191</fullName>
    </submittedName>
</protein>